<evidence type="ECO:0000313" key="6">
    <source>
        <dbReference type="Proteomes" id="UP001302329"/>
    </source>
</evidence>
<keyword evidence="6" id="KW-1185">Reference proteome</keyword>
<reference evidence="5 6" key="1">
    <citation type="submission" date="2023-12" db="EMBL/GenBank/DDBJ databases">
        <title>Baltic Sea Cyanobacteria.</title>
        <authorList>
            <person name="Delbaje E."/>
            <person name="Fewer D.P."/>
            <person name="Shishido T.K."/>
        </authorList>
    </citation>
    <scope>NUCLEOTIDE SEQUENCE [LARGE SCALE GENOMIC DNA]</scope>
    <source>
        <strain evidence="5 6">UHCC 0281</strain>
    </source>
</reference>
<comment type="caution">
    <text evidence="5">The sequence shown here is derived from an EMBL/GenBank/DDBJ whole genome shotgun (WGS) entry which is preliminary data.</text>
</comment>
<dbReference type="RefSeq" id="WP_323355413.1">
    <property type="nucleotide sequence ID" value="NZ_JAYGHY010000003.1"/>
</dbReference>
<sequence>MTETTGPSRKEWLGVWLKERLRYEWLLRRPLPAHLAIANRDERLEAAPDGVGQSCLWRFTSRLHAPRLQPELGRRLLERCLVAAPIRRRAAPLWSEGPPELSVLIGHRGLERLPLLLATLDSFAAQEDVRLECLVIEQDSEPRIAGQLPPWVRHIHGPLPDPGAPYNRSHTFNLGARQAHAPVLLLHDNDMLVPAGYASRLLERIGRGYAVVNPKRFVFYLDAVHSASVLAGSETYAERPAEAIVQNLEAGGSMAITAEAYAAIGGMDEGFVGWGGEDNEFWDRCLTRPTWIWGYEPIVHLWHRGQPLKHQRDNPNLERARAVMQRPALERIAALRPAATPGLVSTIIPVHNRSALLREAVASVLAQDHRPIEIVIVDDGSSDDTAEVADGLAATHPDLIRVIHQPNGGPGAARQRGLDHSRGEFVQYLDSDDLLLPGKFSAQVAALERSAEAQIAYGPSLEEDHSRRPIQRRGPMRATGKPLGRLFPLLLLERWWTTSCPLYRRELLDRIGPWQPWINEEDWEYDGRAGAAGAPLVWVPGEVSVRRIHMGDDHLSDRGHLDPRKLADRARAQDSLLRSALAAGVDRRSPEMARFSRSAFLLSRQCGAAGAEQASERLFQLARRTGAWQGRRRLEFVLYGLLAAVLGWGRAARLSMGVRTRLPPGSRPGGNMT</sequence>
<dbReference type="InterPro" id="IPR027791">
    <property type="entry name" value="Galactosyl_T_C"/>
</dbReference>
<dbReference type="EMBL" id="JAYGHY010000003">
    <property type="protein sequence ID" value="MEA5441263.1"/>
    <property type="molecule type" value="Genomic_DNA"/>
</dbReference>
<evidence type="ECO:0000256" key="2">
    <source>
        <dbReference type="SAM" id="MobiDB-lite"/>
    </source>
</evidence>
<dbReference type="PANTHER" id="PTHR43685">
    <property type="entry name" value="GLYCOSYLTRANSFERASE"/>
    <property type="match status" value="1"/>
</dbReference>
<dbReference type="Pfam" id="PF00535">
    <property type="entry name" value="Glycos_transf_2"/>
    <property type="match status" value="1"/>
</dbReference>
<organism evidence="5 6">
    <name type="scientific">Cyanobium gracile UHCC 0281</name>
    <dbReference type="NCBI Taxonomy" id="3110309"/>
    <lineage>
        <taxon>Bacteria</taxon>
        <taxon>Bacillati</taxon>
        <taxon>Cyanobacteriota</taxon>
        <taxon>Cyanophyceae</taxon>
        <taxon>Synechococcales</taxon>
        <taxon>Prochlorococcaceae</taxon>
        <taxon>Cyanobium</taxon>
    </lineage>
</organism>
<feature type="domain" description="Glycosyltransferase 2-like" evidence="3">
    <location>
        <begin position="345"/>
        <end position="510"/>
    </location>
</feature>
<accession>A0ABU5SRX3</accession>
<dbReference type="InterPro" id="IPR050834">
    <property type="entry name" value="Glycosyltransf_2"/>
</dbReference>
<dbReference type="InterPro" id="IPR001173">
    <property type="entry name" value="Glyco_trans_2-like"/>
</dbReference>
<dbReference type="Proteomes" id="UP001302329">
    <property type="component" value="Unassembled WGS sequence"/>
</dbReference>
<keyword evidence="1 5" id="KW-0808">Transferase</keyword>
<protein>
    <submittedName>
        <fullName evidence="5">Glycosyltransferase</fullName>
        <ecNumber evidence="5">2.4.-.-</ecNumber>
    </submittedName>
</protein>
<dbReference type="SUPFAM" id="SSF53448">
    <property type="entry name" value="Nucleotide-diphospho-sugar transferases"/>
    <property type="match status" value="2"/>
</dbReference>
<dbReference type="CDD" id="cd00761">
    <property type="entry name" value="Glyco_tranf_GTA_type"/>
    <property type="match status" value="1"/>
</dbReference>
<gene>
    <name evidence="5" type="ORF">VB739_01695</name>
</gene>
<dbReference type="Gene3D" id="3.90.550.10">
    <property type="entry name" value="Spore Coat Polysaccharide Biosynthesis Protein SpsA, Chain A"/>
    <property type="match status" value="2"/>
</dbReference>
<evidence type="ECO:0000313" key="5">
    <source>
        <dbReference type="EMBL" id="MEA5441263.1"/>
    </source>
</evidence>
<dbReference type="Pfam" id="PF02709">
    <property type="entry name" value="Glyco_transf_7C"/>
    <property type="match status" value="1"/>
</dbReference>
<dbReference type="InterPro" id="IPR029044">
    <property type="entry name" value="Nucleotide-diphossugar_trans"/>
</dbReference>
<keyword evidence="5" id="KW-0328">Glycosyltransferase</keyword>
<proteinExistence type="predicted"/>
<feature type="region of interest" description="Disordered" evidence="2">
    <location>
        <begin position="457"/>
        <end position="477"/>
    </location>
</feature>
<name>A0ABU5SRX3_9CYAN</name>
<evidence type="ECO:0000259" key="4">
    <source>
        <dbReference type="Pfam" id="PF02709"/>
    </source>
</evidence>
<feature type="domain" description="Galactosyltransferase C-terminal" evidence="4">
    <location>
        <begin position="250"/>
        <end position="286"/>
    </location>
</feature>
<dbReference type="EC" id="2.4.-.-" evidence="5"/>
<evidence type="ECO:0000256" key="1">
    <source>
        <dbReference type="ARBA" id="ARBA00022679"/>
    </source>
</evidence>
<evidence type="ECO:0000259" key="3">
    <source>
        <dbReference type="Pfam" id="PF00535"/>
    </source>
</evidence>
<dbReference type="PANTHER" id="PTHR43685:SF2">
    <property type="entry name" value="GLYCOSYLTRANSFERASE 2-LIKE DOMAIN-CONTAINING PROTEIN"/>
    <property type="match status" value="1"/>
</dbReference>
<dbReference type="GO" id="GO:0016757">
    <property type="term" value="F:glycosyltransferase activity"/>
    <property type="evidence" value="ECO:0007669"/>
    <property type="project" value="UniProtKB-KW"/>
</dbReference>